<evidence type="ECO:0000313" key="2">
    <source>
        <dbReference type="EMBL" id="EFA79435.1"/>
    </source>
</evidence>
<dbReference type="SUPFAM" id="SSF56112">
    <property type="entry name" value="Protein kinase-like (PK-like)"/>
    <property type="match status" value="1"/>
</dbReference>
<evidence type="ECO:0000313" key="3">
    <source>
        <dbReference type="Proteomes" id="UP000001396"/>
    </source>
</evidence>
<dbReference type="GeneID" id="31363334"/>
<comment type="caution">
    <text evidence="2">The sequence shown here is derived from an EMBL/GenBank/DDBJ whole genome shotgun (WGS) entry which is preliminary data.</text>
</comment>
<keyword evidence="3" id="KW-1185">Reference proteome</keyword>
<reference evidence="2 3" key="1">
    <citation type="journal article" date="2011" name="Genome Res.">
        <title>Phylogeny-wide analysis of social amoeba genomes highlights ancient origins for complex intercellular communication.</title>
        <authorList>
            <person name="Heidel A.J."/>
            <person name="Lawal H.M."/>
            <person name="Felder M."/>
            <person name="Schilde C."/>
            <person name="Helps N.R."/>
            <person name="Tunggal B."/>
            <person name="Rivero F."/>
            <person name="John U."/>
            <person name="Schleicher M."/>
            <person name="Eichinger L."/>
            <person name="Platzer M."/>
            <person name="Noegel A.A."/>
            <person name="Schaap P."/>
            <person name="Gloeckner G."/>
        </authorList>
    </citation>
    <scope>NUCLEOTIDE SEQUENCE [LARGE SCALE GENOMIC DNA]</scope>
    <source>
        <strain evidence="3">ATCC 26659 / Pp 5 / PN500</strain>
    </source>
</reference>
<dbReference type="InterPro" id="IPR002575">
    <property type="entry name" value="Aminoglycoside_PTrfase"/>
</dbReference>
<dbReference type="RefSeq" id="XP_020431556.1">
    <property type="nucleotide sequence ID" value="XM_020578687.1"/>
</dbReference>
<dbReference type="InterPro" id="IPR011009">
    <property type="entry name" value="Kinase-like_dom_sf"/>
</dbReference>
<dbReference type="Proteomes" id="UP000001396">
    <property type="component" value="Unassembled WGS sequence"/>
</dbReference>
<organism evidence="2 3">
    <name type="scientific">Heterostelium pallidum (strain ATCC 26659 / Pp 5 / PN500)</name>
    <name type="common">Cellular slime mold</name>
    <name type="synonym">Polysphondylium pallidum</name>
    <dbReference type="NCBI Taxonomy" id="670386"/>
    <lineage>
        <taxon>Eukaryota</taxon>
        <taxon>Amoebozoa</taxon>
        <taxon>Evosea</taxon>
        <taxon>Eumycetozoa</taxon>
        <taxon>Dictyostelia</taxon>
        <taxon>Acytosteliales</taxon>
        <taxon>Acytosteliaceae</taxon>
        <taxon>Heterostelium</taxon>
    </lineage>
</organism>
<accession>D3BH51</accession>
<feature type="domain" description="Aminoglycoside phosphotransferase" evidence="1">
    <location>
        <begin position="38"/>
        <end position="299"/>
    </location>
</feature>
<dbReference type="Pfam" id="PF01636">
    <property type="entry name" value="APH"/>
    <property type="match status" value="1"/>
</dbReference>
<dbReference type="PANTHER" id="PTHR21310">
    <property type="entry name" value="AMINOGLYCOSIDE PHOSPHOTRANSFERASE-RELATED-RELATED"/>
    <property type="match status" value="1"/>
</dbReference>
<dbReference type="InParanoid" id="D3BH51"/>
<gene>
    <name evidence="2" type="ORF">PPL_07853</name>
</gene>
<evidence type="ECO:0000259" key="1">
    <source>
        <dbReference type="Pfam" id="PF01636"/>
    </source>
</evidence>
<protein>
    <recommendedName>
        <fullName evidence="1">Aminoglycoside phosphotransferase domain-containing protein</fullName>
    </recommendedName>
</protein>
<dbReference type="EMBL" id="ADBJ01000035">
    <property type="protein sequence ID" value="EFA79435.1"/>
    <property type="molecule type" value="Genomic_DNA"/>
</dbReference>
<proteinExistence type="predicted"/>
<name>D3BH51_HETP5</name>
<dbReference type="OMA" id="ILSHVYG"/>
<dbReference type="Gene3D" id="3.30.200.20">
    <property type="entry name" value="Phosphorylase Kinase, domain 1"/>
    <property type="match status" value="1"/>
</dbReference>
<sequence>MTSNIIPTLTPIQKNKILEIIKNEIKQWLEFTDDRFTIKDCSKGYDNNVYIVNTDAIDSERVVLRIPRLLEDEDCPPMHTPRMQAAILKVLGDHGLPVAKLLAVEDSYLLETYIEQCDLSEFYRSTLDIPDTVGQHIFSQVGTVLRGIHQIETGGRYGYLQTLDLRGDRDHWHQFFSDIPSQIESCKENQLYRLKLIDDYTNNEDLSRYLQQYYQNSIDLLKELEEQNNYIRPRLIHADLCSNNIRVRGKKSNNNNNNNSNAELELELVGIIDFADCLAGDGLYDIGRILSHCYCNWKFIEAIGSTYTESGKFSSLQIKLIHFYAFSFCIWLLDSSLDDDNDIIKYNTILNNLLKLIKSN</sequence>
<dbReference type="AlphaFoldDB" id="D3BH51"/>
<dbReference type="InterPro" id="IPR051678">
    <property type="entry name" value="AGP_Transferase"/>
</dbReference>
<dbReference type="Gene3D" id="3.90.1200.10">
    <property type="match status" value="1"/>
</dbReference>
<dbReference type="PANTHER" id="PTHR21310:SF15">
    <property type="entry name" value="AMINOGLYCOSIDE PHOSPHOTRANSFERASE DOMAIN-CONTAINING PROTEIN"/>
    <property type="match status" value="1"/>
</dbReference>